<dbReference type="SUPFAM" id="SSF48403">
    <property type="entry name" value="Ankyrin repeat"/>
    <property type="match status" value="1"/>
</dbReference>
<dbReference type="InterPro" id="IPR002110">
    <property type="entry name" value="Ankyrin_rpt"/>
</dbReference>
<dbReference type="Gene3D" id="1.10.287.110">
    <property type="entry name" value="DnaJ domain"/>
    <property type="match status" value="1"/>
</dbReference>
<comment type="caution">
    <text evidence="1">The sequence shown here is derived from an EMBL/GenBank/DDBJ whole genome shotgun (WGS) entry which is preliminary data.</text>
</comment>
<dbReference type="Pfam" id="PF00226">
    <property type="entry name" value="DnaJ"/>
    <property type="match status" value="1"/>
</dbReference>
<dbReference type="PROSITE" id="PS50088">
    <property type="entry name" value="ANK_REPEAT"/>
    <property type="match status" value="1"/>
</dbReference>
<keyword evidence="2" id="KW-1185">Reference proteome</keyword>
<evidence type="ECO:0000313" key="1">
    <source>
        <dbReference type="EMBL" id="CAK9058719.1"/>
    </source>
</evidence>
<protein>
    <submittedName>
        <fullName evidence="1">Uncharacterized protein</fullName>
    </submittedName>
</protein>
<dbReference type="Gene3D" id="1.25.40.20">
    <property type="entry name" value="Ankyrin repeat-containing domain"/>
    <property type="match status" value="1"/>
</dbReference>
<accession>A0ABP0N8L7</accession>
<dbReference type="Pfam" id="PF00023">
    <property type="entry name" value="Ank"/>
    <property type="match status" value="1"/>
</dbReference>
<proteinExistence type="predicted"/>
<dbReference type="SUPFAM" id="SSF46565">
    <property type="entry name" value="Chaperone J-domain"/>
    <property type="match status" value="1"/>
</dbReference>
<dbReference type="EMBL" id="CAXAMN010021363">
    <property type="protein sequence ID" value="CAK9058719.1"/>
    <property type="molecule type" value="Genomic_DNA"/>
</dbReference>
<organism evidence="1 2">
    <name type="scientific">Durusdinium trenchii</name>
    <dbReference type="NCBI Taxonomy" id="1381693"/>
    <lineage>
        <taxon>Eukaryota</taxon>
        <taxon>Sar</taxon>
        <taxon>Alveolata</taxon>
        <taxon>Dinophyceae</taxon>
        <taxon>Suessiales</taxon>
        <taxon>Symbiodiniaceae</taxon>
        <taxon>Durusdinium</taxon>
    </lineage>
</organism>
<dbReference type="PANTHER" id="PTHR24201:SF15">
    <property type="entry name" value="ANKYRIN REPEAT DOMAIN-CONTAINING PROTEIN 66"/>
    <property type="match status" value="1"/>
</dbReference>
<dbReference type="PRINTS" id="PR00625">
    <property type="entry name" value="JDOMAIN"/>
</dbReference>
<dbReference type="Proteomes" id="UP001642484">
    <property type="component" value="Unassembled WGS sequence"/>
</dbReference>
<gene>
    <name evidence="1" type="ORF">CCMP2556_LOCUS28944</name>
</gene>
<dbReference type="CDD" id="cd06257">
    <property type="entry name" value="DnaJ"/>
    <property type="match status" value="1"/>
</dbReference>
<dbReference type="InterPro" id="IPR001623">
    <property type="entry name" value="DnaJ_domain"/>
</dbReference>
<reference evidence="1 2" key="1">
    <citation type="submission" date="2024-02" db="EMBL/GenBank/DDBJ databases">
        <authorList>
            <person name="Chen Y."/>
            <person name="Shah S."/>
            <person name="Dougan E. K."/>
            <person name="Thang M."/>
            <person name="Chan C."/>
        </authorList>
    </citation>
    <scope>NUCLEOTIDE SEQUENCE [LARGE SCALE GENOMIC DNA]</scope>
</reference>
<dbReference type="InterPro" id="IPR036770">
    <property type="entry name" value="Ankyrin_rpt-contain_sf"/>
</dbReference>
<evidence type="ECO:0000313" key="2">
    <source>
        <dbReference type="Proteomes" id="UP001642484"/>
    </source>
</evidence>
<dbReference type="PROSITE" id="PS50076">
    <property type="entry name" value="DNAJ_2"/>
    <property type="match status" value="1"/>
</dbReference>
<dbReference type="SMART" id="SM00271">
    <property type="entry name" value="DnaJ"/>
    <property type="match status" value="1"/>
</dbReference>
<sequence>MTGPSPAVLRKVAETSDVDTLKVLLAGTDASDLLSQVDSAGQSALHLAVRAVPTDEVAATVSTLIASRARLEQANARGETPLILAVRTALAAAVPDGPWLLPIQLILEAKARACAADRQGRSSLSYAASAGSLSICRMLLTFRADPTQANSFGATPQSLAERQGHAEVTKLLAEVASTASKPAKKASDEAKGAKTAKWQTKKEEQGSQERQGAKVHPTGQIPEWRQSDEQTKEVKRLVQKWSSASFQQLMQECKMQRINTQDASHEELCQRLLQLHAWERMSDEELKQSCFSRGVPFPKSCFTSAYSVNREADRCDVIFRLKEAVFGLRPGEFGPLPVAPADAASQVGQAADTPSAARPKAKPAAKATSPKAENQAGKPSDDSWKSDARMERLLKEFPSFSGPAPGPDSVHWNDAELRQYFFSNGYLRPRSSRTATNTSAAPRELLRHFETLGLHPTASPEEVRRAYRGLALKHHPDKKADSSSTDFQRIQEAYDALSSRRV</sequence>
<name>A0ABP0N8L7_9DINO</name>
<dbReference type="InterPro" id="IPR050776">
    <property type="entry name" value="Ank_Repeat/CDKN_Inhibitor"/>
</dbReference>
<dbReference type="PANTHER" id="PTHR24201">
    <property type="entry name" value="ANK_REP_REGION DOMAIN-CONTAINING PROTEIN"/>
    <property type="match status" value="1"/>
</dbReference>
<dbReference type="InterPro" id="IPR036869">
    <property type="entry name" value="J_dom_sf"/>
</dbReference>
<dbReference type="SMART" id="SM00248">
    <property type="entry name" value="ANK"/>
    <property type="match status" value="3"/>
</dbReference>